<dbReference type="InterPro" id="IPR001915">
    <property type="entry name" value="Peptidase_M48"/>
</dbReference>
<evidence type="ECO:0000256" key="5">
    <source>
        <dbReference type="ARBA" id="ARBA00023049"/>
    </source>
</evidence>
<evidence type="ECO:0000256" key="2">
    <source>
        <dbReference type="ARBA" id="ARBA00022723"/>
    </source>
</evidence>
<name>A0A7S0DUH0_9EUKA</name>
<evidence type="ECO:0000256" key="7">
    <source>
        <dbReference type="SAM" id="Phobius"/>
    </source>
</evidence>
<feature type="transmembrane region" description="Helical" evidence="7">
    <location>
        <begin position="72"/>
        <end position="94"/>
    </location>
</feature>
<dbReference type="Gene3D" id="3.30.2010.10">
    <property type="entry name" value="Metalloproteases ('zincins'), catalytic domain"/>
    <property type="match status" value="1"/>
</dbReference>
<dbReference type="PANTHER" id="PTHR22726">
    <property type="entry name" value="METALLOENDOPEPTIDASE OMA1"/>
    <property type="match status" value="1"/>
</dbReference>
<keyword evidence="5 6" id="KW-0482">Metalloprotease</keyword>
<sequence>MGWPKRQMALLARRAWGGRIRPTIRRRPFRSVPRRDANPFVIRIGAIFAGRLMRSAANSYLKGIPKHKRRRYFVGGVFLLSGSLGCGFAGYYYWHLTPCPITGRQRYLSISRDEEIKVAQQISKHQADSWKKEGTKCLGVDDPRVERVRDISVRLIRALPTLELAVEQSLEDKVIESMEWSVTLVDKKVANAHVLPNGEIYVFTGLLDMCGEGSDGDSMLANVIGHEISHALLRHGGERLSKRNSFLAAQSLITFMVWTLMPDNVFDVLGIRTILGMEAIQEQLLHIVLTLPNSRDQESEADYLGLLLSSAACYDPRQAAILWERMSKVHEGKEPPELLSTHPNPSKRAVQLREWQDKAFSIQRDTCGCNSRGRPKRRSHGLTGLGQQFLSLLH</sequence>
<dbReference type="GO" id="GO:0004222">
    <property type="term" value="F:metalloendopeptidase activity"/>
    <property type="evidence" value="ECO:0007669"/>
    <property type="project" value="InterPro"/>
</dbReference>
<dbReference type="CDD" id="cd07331">
    <property type="entry name" value="M48C_Oma1_like"/>
    <property type="match status" value="1"/>
</dbReference>
<dbReference type="EMBL" id="HBEM01034037">
    <property type="protein sequence ID" value="CAD8464280.1"/>
    <property type="molecule type" value="Transcribed_RNA"/>
</dbReference>
<organism evidence="9">
    <name type="scientific">Amorphochlora amoebiformis</name>
    <dbReference type="NCBI Taxonomy" id="1561963"/>
    <lineage>
        <taxon>Eukaryota</taxon>
        <taxon>Sar</taxon>
        <taxon>Rhizaria</taxon>
        <taxon>Cercozoa</taxon>
        <taxon>Chlorarachniophyceae</taxon>
        <taxon>Amorphochlora</taxon>
    </lineage>
</organism>
<gene>
    <name evidence="9" type="ORF">LAMO00422_LOCUS23246</name>
</gene>
<evidence type="ECO:0000256" key="4">
    <source>
        <dbReference type="ARBA" id="ARBA00022833"/>
    </source>
</evidence>
<evidence type="ECO:0000259" key="8">
    <source>
        <dbReference type="Pfam" id="PF01435"/>
    </source>
</evidence>
<comment type="cofactor">
    <cofactor evidence="6">
        <name>Zn(2+)</name>
        <dbReference type="ChEBI" id="CHEBI:29105"/>
    </cofactor>
    <text evidence="6">Binds 1 zinc ion per subunit.</text>
</comment>
<dbReference type="GO" id="GO:0034982">
    <property type="term" value="P:mitochondrial protein processing"/>
    <property type="evidence" value="ECO:0007669"/>
    <property type="project" value="TreeGrafter"/>
</dbReference>
<dbReference type="GO" id="GO:0006515">
    <property type="term" value="P:protein quality control for misfolded or incompletely synthesized proteins"/>
    <property type="evidence" value="ECO:0007669"/>
    <property type="project" value="TreeGrafter"/>
</dbReference>
<keyword evidence="3 6" id="KW-0378">Hydrolase</keyword>
<evidence type="ECO:0000313" key="9">
    <source>
        <dbReference type="EMBL" id="CAD8464280.1"/>
    </source>
</evidence>
<reference evidence="9" key="1">
    <citation type="submission" date="2021-01" db="EMBL/GenBank/DDBJ databases">
        <authorList>
            <person name="Corre E."/>
            <person name="Pelletier E."/>
            <person name="Niang G."/>
            <person name="Scheremetjew M."/>
            <person name="Finn R."/>
            <person name="Kale V."/>
            <person name="Holt S."/>
            <person name="Cochrane G."/>
            <person name="Meng A."/>
            <person name="Brown T."/>
            <person name="Cohen L."/>
        </authorList>
    </citation>
    <scope>NUCLEOTIDE SEQUENCE</scope>
    <source>
        <strain evidence="9">CCMP2058</strain>
    </source>
</reference>
<keyword evidence="1 6" id="KW-0645">Protease</keyword>
<keyword evidence="7" id="KW-0472">Membrane</keyword>
<feature type="domain" description="Peptidase M48" evidence="8">
    <location>
        <begin position="173"/>
        <end position="355"/>
    </location>
</feature>
<evidence type="ECO:0000256" key="3">
    <source>
        <dbReference type="ARBA" id="ARBA00022801"/>
    </source>
</evidence>
<dbReference type="GO" id="GO:0005743">
    <property type="term" value="C:mitochondrial inner membrane"/>
    <property type="evidence" value="ECO:0007669"/>
    <property type="project" value="TreeGrafter"/>
</dbReference>
<dbReference type="GO" id="GO:0046872">
    <property type="term" value="F:metal ion binding"/>
    <property type="evidence" value="ECO:0007669"/>
    <property type="project" value="UniProtKB-KW"/>
</dbReference>
<protein>
    <recommendedName>
        <fullName evidence="8">Peptidase M48 domain-containing protein</fullName>
    </recommendedName>
</protein>
<keyword evidence="4 6" id="KW-0862">Zinc</keyword>
<keyword evidence="2" id="KW-0479">Metal-binding</keyword>
<accession>A0A7S0DUH0</accession>
<dbReference type="PANTHER" id="PTHR22726:SF1">
    <property type="entry name" value="METALLOENDOPEPTIDASE OMA1, MITOCHONDRIAL"/>
    <property type="match status" value="1"/>
</dbReference>
<evidence type="ECO:0000256" key="1">
    <source>
        <dbReference type="ARBA" id="ARBA00022670"/>
    </source>
</evidence>
<proteinExistence type="inferred from homology"/>
<keyword evidence="7" id="KW-0812">Transmembrane</keyword>
<dbReference type="Pfam" id="PF01435">
    <property type="entry name" value="Peptidase_M48"/>
    <property type="match status" value="1"/>
</dbReference>
<keyword evidence="7" id="KW-1133">Transmembrane helix</keyword>
<dbReference type="AlphaFoldDB" id="A0A7S0DUH0"/>
<comment type="similarity">
    <text evidence="6">Belongs to the peptidase M48 family.</text>
</comment>
<dbReference type="InterPro" id="IPR051156">
    <property type="entry name" value="Mito/Outer_Membr_Metalloprot"/>
</dbReference>
<evidence type="ECO:0000256" key="6">
    <source>
        <dbReference type="RuleBase" id="RU003983"/>
    </source>
</evidence>